<dbReference type="AlphaFoldDB" id="D2QWE1"/>
<dbReference type="SUPFAM" id="SSF54523">
    <property type="entry name" value="Pili subunits"/>
    <property type="match status" value="1"/>
</dbReference>
<evidence type="ECO:0000259" key="1">
    <source>
        <dbReference type="Pfam" id="PF07596"/>
    </source>
</evidence>
<organism evidence="2 3">
    <name type="scientific">Pirellula staleyi (strain ATCC 27377 / DSM 6068 / ICPB 4128)</name>
    <name type="common">Pirella staleyi</name>
    <dbReference type="NCBI Taxonomy" id="530564"/>
    <lineage>
        <taxon>Bacteria</taxon>
        <taxon>Pseudomonadati</taxon>
        <taxon>Planctomycetota</taxon>
        <taxon>Planctomycetia</taxon>
        <taxon>Pirellulales</taxon>
        <taxon>Pirellulaceae</taxon>
        <taxon>Pirellula</taxon>
    </lineage>
</organism>
<dbReference type="HOGENOM" id="CLU_635934_0_0_0"/>
<gene>
    <name evidence="2" type="ordered locus">Psta_1339</name>
</gene>
<dbReference type="Proteomes" id="UP000001887">
    <property type="component" value="Chromosome"/>
</dbReference>
<feature type="domain" description="DUF1559" evidence="1">
    <location>
        <begin position="31"/>
        <end position="177"/>
    </location>
</feature>
<dbReference type="InterPro" id="IPR045584">
    <property type="entry name" value="Pilin-like"/>
</dbReference>
<protein>
    <recommendedName>
        <fullName evidence="1">DUF1559 domain-containing protein</fullName>
    </recommendedName>
</protein>
<name>D2QWE1_PIRSD</name>
<sequence length="418" mass="44067" precursor="true">MKRRGFTLIELLVVIAIIGILVALLLPAVSRAREAARNAACKNNLRQFGIGFQLFADKDPSGRYCTGASDFRRDGCLDTWGWVADLVAINAAKPSEMTCPSNPLLGTEKLNDVYGRNTTELSDGVPAARLTAGLCGKSEWRGVAGPAPAEGFGGTDDDTAQRATFVSHYFIGEGFNNNYAQSYFMARTAPRVTQANQSSPVLTSALSGSGHKGFGGTQGPLTRRVAENAGVPTSSIPLLGDSAPGDVDEAVMAVTLEISPTDYINTGLGTATTKSLIPSGALLSEAFNDGPAFWNGSNGVKLIPVGTNMSNQISCDFRKDCDEPLGTVNNTYLQDTRDWFATHGGGKNASCNIVMADGAVKEFTDSNGDGFLNPGFPVTPGLADTSAIGYSDNVVELPPGEIFNGIWLFKLTKGTLED</sequence>
<dbReference type="eggNOG" id="COG2165">
    <property type="taxonomic scope" value="Bacteria"/>
</dbReference>
<dbReference type="STRING" id="530564.Psta_1339"/>
<evidence type="ECO:0000313" key="3">
    <source>
        <dbReference type="Proteomes" id="UP000001887"/>
    </source>
</evidence>
<dbReference type="InterPro" id="IPR011453">
    <property type="entry name" value="DUF1559"/>
</dbReference>
<dbReference type="PROSITE" id="PS00409">
    <property type="entry name" value="PROKAR_NTER_METHYL"/>
    <property type="match status" value="1"/>
</dbReference>
<dbReference type="EMBL" id="CP001848">
    <property type="protein sequence ID" value="ADB16016.1"/>
    <property type="molecule type" value="Genomic_DNA"/>
</dbReference>
<evidence type="ECO:0000313" key="2">
    <source>
        <dbReference type="EMBL" id="ADB16016.1"/>
    </source>
</evidence>
<dbReference type="PANTHER" id="PTHR30093:SF2">
    <property type="entry name" value="TYPE II SECRETION SYSTEM PROTEIN H"/>
    <property type="match status" value="1"/>
</dbReference>
<dbReference type="InterPro" id="IPR012902">
    <property type="entry name" value="N_methyl_site"/>
</dbReference>
<dbReference type="Gene3D" id="3.30.700.10">
    <property type="entry name" value="Glycoprotein, Type 4 Pilin"/>
    <property type="match status" value="1"/>
</dbReference>
<dbReference type="Pfam" id="PF07963">
    <property type="entry name" value="N_methyl"/>
    <property type="match status" value="1"/>
</dbReference>
<keyword evidence="3" id="KW-1185">Reference proteome</keyword>
<proteinExistence type="predicted"/>
<dbReference type="KEGG" id="psl:Psta_1339"/>
<dbReference type="NCBIfam" id="TIGR02532">
    <property type="entry name" value="IV_pilin_GFxxxE"/>
    <property type="match status" value="1"/>
</dbReference>
<dbReference type="PANTHER" id="PTHR30093">
    <property type="entry name" value="GENERAL SECRETION PATHWAY PROTEIN G"/>
    <property type="match status" value="1"/>
</dbReference>
<dbReference type="Pfam" id="PF07596">
    <property type="entry name" value="SBP_bac_10"/>
    <property type="match status" value="1"/>
</dbReference>
<reference evidence="2 3" key="1">
    <citation type="journal article" date="2009" name="Stand. Genomic Sci.">
        <title>Complete genome sequence of Pirellula staleyi type strain (ATCC 27377).</title>
        <authorList>
            <person name="Clum A."/>
            <person name="Tindall B.J."/>
            <person name="Sikorski J."/>
            <person name="Ivanova N."/>
            <person name="Mavrommatis K."/>
            <person name="Lucas S."/>
            <person name="Glavina del Rio T."/>
            <person name="Nolan M."/>
            <person name="Chen F."/>
            <person name="Tice H."/>
            <person name="Pitluck S."/>
            <person name="Cheng J.F."/>
            <person name="Chertkov O."/>
            <person name="Brettin T."/>
            <person name="Han C."/>
            <person name="Detter J.C."/>
            <person name="Kuske C."/>
            <person name="Bruce D."/>
            <person name="Goodwin L."/>
            <person name="Ovchinikova G."/>
            <person name="Pati A."/>
            <person name="Mikhailova N."/>
            <person name="Chen A."/>
            <person name="Palaniappan K."/>
            <person name="Land M."/>
            <person name="Hauser L."/>
            <person name="Chang Y.J."/>
            <person name="Jeffries C.D."/>
            <person name="Chain P."/>
            <person name="Rohde M."/>
            <person name="Goker M."/>
            <person name="Bristow J."/>
            <person name="Eisen J.A."/>
            <person name="Markowitz V."/>
            <person name="Hugenholtz P."/>
            <person name="Kyrpides N.C."/>
            <person name="Klenk H.P."/>
            <person name="Lapidus A."/>
        </authorList>
    </citation>
    <scope>NUCLEOTIDE SEQUENCE [LARGE SCALE GENOMIC DNA]</scope>
    <source>
        <strain evidence="3">ATCC 27377 / DSM 6068 / ICPB 4128</strain>
    </source>
</reference>
<accession>D2QWE1</accession>
<dbReference type="OrthoDB" id="254023at2"/>